<dbReference type="GO" id="GO:0016887">
    <property type="term" value="F:ATP hydrolysis activity"/>
    <property type="evidence" value="ECO:0007669"/>
    <property type="project" value="InterPro"/>
</dbReference>
<evidence type="ECO:0000256" key="2">
    <source>
        <dbReference type="ARBA" id="ARBA00022448"/>
    </source>
</evidence>
<dbReference type="Proteomes" id="UP000028542">
    <property type="component" value="Unassembled WGS sequence"/>
</dbReference>
<dbReference type="Pfam" id="PF00005">
    <property type="entry name" value="ABC_tran"/>
    <property type="match status" value="1"/>
</dbReference>
<dbReference type="Gene3D" id="1.20.1560.10">
    <property type="entry name" value="ABC transporter type 1, transmembrane domain"/>
    <property type="match status" value="1"/>
</dbReference>
<dbReference type="InterPro" id="IPR039421">
    <property type="entry name" value="Type_1_exporter"/>
</dbReference>
<feature type="domain" description="ABC transmembrane type-1" evidence="11">
    <location>
        <begin position="16"/>
        <end position="298"/>
    </location>
</feature>
<evidence type="ECO:0000256" key="6">
    <source>
        <dbReference type="ARBA" id="ARBA00022840"/>
    </source>
</evidence>
<dbReference type="InterPro" id="IPR003439">
    <property type="entry name" value="ABC_transporter-like_ATP-bd"/>
</dbReference>
<dbReference type="CDD" id="cd18542">
    <property type="entry name" value="ABC_6TM_YknU_like"/>
    <property type="match status" value="1"/>
</dbReference>
<feature type="transmembrane region" description="Helical" evidence="9">
    <location>
        <begin position="12"/>
        <end position="35"/>
    </location>
</feature>
<dbReference type="SMART" id="SM00382">
    <property type="entry name" value="AAA"/>
    <property type="match status" value="1"/>
</dbReference>
<dbReference type="AlphaFoldDB" id="A0A084JHC2"/>
<evidence type="ECO:0000259" key="11">
    <source>
        <dbReference type="PROSITE" id="PS50929"/>
    </source>
</evidence>
<evidence type="ECO:0000256" key="3">
    <source>
        <dbReference type="ARBA" id="ARBA00022475"/>
    </source>
</evidence>
<evidence type="ECO:0000256" key="4">
    <source>
        <dbReference type="ARBA" id="ARBA00022692"/>
    </source>
</evidence>
<dbReference type="FunFam" id="3.40.50.300:FF:000221">
    <property type="entry name" value="Multidrug ABC transporter ATP-binding protein"/>
    <property type="match status" value="1"/>
</dbReference>
<evidence type="ECO:0000256" key="5">
    <source>
        <dbReference type="ARBA" id="ARBA00022741"/>
    </source>
</evidence>
<evidence type="ECO:0000256" key="8">
    <source>
        <dbReference type="ARBA" id="ARBA00023136"/>
    </source>
</evidence>
<dbReference type="EMBL" id="JPMD01000003">
    <property type="protein sequence ID" value="KEZ88356.1"/>
    <property type="molecule type" value="Genomic_DNA"/>
</dbReference>
<keyword evidence="3" id="KW-1003">Cell membrane</keyword>
<proteinExistence type="predicted"/>
<keyword evidence="7 9" id="KW-1133">Transmembrane helix</keyword>
<organism evidence="12 13">
    <name type="scientific">Clostridium sulfidigenes</name>
    <dbReference type="NCBI Taxonomy" id="318464"/>
    <lineage>
        <taxon>Bacteria</taxon>
        <taxon>Bacillati</taxon>
        <taxon>Bacillota</taxon>
        <taxon>Clostridia</taxon>
        <taxon>Eubacteriales</taxon>
        <taxon>Clostridiaceae</taxon>
        <taxon>Clostridium</taxon>
    </lineage>
</organism>
<keyword evidence="6" id="KW-0067">ATP-binding</keyword>
<evidence type="ECO:0000256" key="1">
    <source>
        <dbReference type="ARBA" id="ARBA00004651"/>
    </source>
</evidence>
<dbReference type="InterPro" id="IPR011527">
    <property type="entry name" value="ABC1_TM_dom"/>
</dbReference>
<dbReference type="InterPro" id="IPR017871">
    <property type="entry name" value="ABC_transporter-like_CS"/>
</dbReference>
<keyword evidence="8 9" id="KW-0472">Membrane</keyword>
<keyword evidence="13" id="KW-1185">Reference proteome</keyword>
<feature type="transmembrane region" description="Helical" evidence="9">
    <location>
        <begin position="55"/>
        <end position="72"/>
    </location>
</feature>
<feature type="transmembrane region" description="Helical" evidence="9">
    <location>
        <begin position="245"/>
        <end position="263"/>
    </location>
</feature>
<dbReference type="GO" id="GO:0005524">
    <property type="term" value="F:ATP binding"/>
    <property type="evidence" value="ECO:0007669"/>
    <property type="project" value="UniProtKB-KW"/>
</dbReference>
<keyword evidence="4 9" id="KW-0812">Transmembrane</keyword>
<gene>
    <name evidence="12" type="ORF">IO99_02815</name>
</gene>
<dbReference type="PANTHER" id="PTHR43394:SF1">
    <property type="entry name" value="ATP-BINDING CASSETTE SUB-FAMILY B MEMBER 10, MITOCHONDRIAL"/>
    <property type="match status" value="1"/>
</dbReference>
<dbReference type="GO" id="GO:0015421">
    <property type="term" value="F:ABC-type oligopeptide transporter activity"/>
    <property type="evidence" value="ECO:0007669"/>
    <property type="project" value="TreeGrafter"/>
</dbReference>
<evidence type="ECO:0000259" key="10">
    <source>
        <dbReference type="PROSITE" id="PS50893"/>
    </source>
</evidence>
<accession>A0A084JHC2</accession>
<comment type="caution">
    <text evidence="12">The sequence shown here is derived from an EMBL/GenBank/DDBJ whole genome shotgun (WGS) entry which is preliminary data.</text>
</comment>
<feature type="transmembrane region" description="Helical" evidence="9">
    <location>
        <begin position="269"/>
        <end position="286"/>
    </location>
</feature>
<dbReference type="RefSeq" id="WP_035129896.1">
    <property type="nucleotide sequence ID" value="NZ_JPMD01000003.1"/>
</dbReference>
<dbReference type="PROSITE" id="PS50929">
    <property type="entry name" value="ABC_TM1F"/>
    <property type="match status" value="1"/>
</dbReference>
<evidence type="ECO:0000256" key="9">
    <source>
        <dbReference type="SAM" id="Phobius"/>
    </source>
</evidence>
<evidence type="ECO:0000313" key="13">
    <source>
        <dbReference type="Proteomes" id="UP000028542"/>
    </source>
</evidence>
<dbReference type="Pfam" id="PF00664">
    <property type="entry name" value="ABC_membrane"/>
    <property type="match status" value="1"/>
</dbReference>
<dbReference type="SUPFAM" id="SSF90123">
    <property type="entry name" value="ABC transporter transmembrane region"/>
    <property type="match status" value="1"/>
</dbReference>
<dbReference type="PROSITE" id="PS00211">
    <property type="entry name" value="ABC_TRANSPORTER_1"/>
    <property type="match status" value="1"/>
</dbReference>
<dbReference type="InterPro" id="IPR036640">
    <property type="entry name" value="ABC1_TM_sf"/>
</dbReference>
<dbReference type="STRING" id="318464.IO99_02815"/>
<reference evidence="12 13" key="1">
    <citation type="submission" date="2014-07" db="EMBL/GenBank/DDBJ databases">
        <title>Draft genome of Clostridium sulfidigenes 113A isolated from sediments associated with methane hydrate from Krishna Godavari basin.</title>
        <authorList>
            <person name="Honkalas V.S."/>
            <person name="Dabir A.P."/>
            <person name="Arora P."/>
            <person name="Dhakephalkar P.K."/>
        </authorList>
    </citation>
    <scope>NUCLEOTIDE SEQUENCE [LARGE SCALE GENOMIC DNA]</scope>
    <source>
        <strain evidence="12 13">113A</strain>
    </source>
</reference>
<keyword evidence="2" id="KW-0813">Transport</keyword>
<keyword evidence="5" id="KW-0547">Nucleotide-binding</keyword>
<dbReference type="PROSITE" id="PS50893">
    <property type="entry name" value="ABC_TRANSPORTER_2"/>
    <property type="match status" value="1"/>
</dbReference>
<feature type="domain" description="ABC transporter" evidence="10">
    <location>
        <begin position="332"/>
        <end position="565"/>
    </location>
</feature>
<feature type="transmembrane region" description="Helical" evidence="9">
    <location>
        <begin position="155"/>
        <end position="171"/>
    </location>
</feature>
<dbReference type="InterPro" id="IPR027417">
    <property type="entry name" value="P-loop_NTPase"/>
</dbReference>
<evidence type="ECO:0000313" key="12">
    <source>
        <dbReference type="EMBL" id="KEZ88356.1"/>
    </source>
</evidence>
<dbReference type="eggNOG" id="COG1132">
    <property type="taxonomic scope" value="Bacteria"/>
</dbReference>
<sequence length="581" mass="65455">MKKILSYVKNHLGVAIFGIVSMILVISADLTIPYVTEIFIDDVLRGKNYEIINKILFIIGCISLIKFFFGYLKEYLFDYLGITISKEVKETLFKHIEGLSFSYFDKVNTGELMSRVGEDADNIMDIMGFGFRLLIENIAYFGIASVLLLRISPTLTLVALSTMPIIAYITIKSEKKIDDVYDRISDHIAELNTTAQENIAGVKLVKAFGREKHEILKFLKYNSKNFDLQMEHTKIWIKFFPLEEFLGNLSVVLVTCVGGILVIYNKITVGQLVAFTSYLWMLIWPMREFGWLMNLFSRTKASAGKINNILEVSTTIENSKEGIVPQNIEGELSLKNVSFTYGEKNVLDNINLNIKAGSTVAIMGTTGSGKSTLMALLGRNYDATEGEITLDGINLKDVNLKALRDSISIVPQDSFLFSDTIENNLKYGKNNATKEELEKAVELACAKEFVDGLKDGYDTLIGERGLGLSGGQKQRLCIARALIRDSKILILDDSTSALDMETEYQLLKNLYHGDTKKTTFIIAHRISAVKNADMILYMEDGKIVERGNHQELLNKKGKYFEIYQTQFKDFLELSDEDVANF</sequence>
<dbReference type="GO" id="GO:0005886">
    <property type="term" value="C:plasma membrane"/>
    <property type="evidence" value="ECO:0007669"/>
    <property type="project" value="UniProtKB-SubCell"/>
</dbReference>
<dbReference type="Gene3D" id="3.40.50.300">
    <property type="entry name" value="P-loop containing nucleotide triphosphate hydrolases"/>
    <property type="match status" value="1"/>
</dbReference>
<name>A0A084JHC2_9CLOT</name>
<comment type="subcellular location">
    <subcellularLocation>
        <location evidence="1">Cell membrane</location>
        <topology evidence="1">Multi-pass membrane protein</topology>
    </subcellularLocation>
</comment>
<protein>
    <submittedName>
        <fullName evidence="12">ABC transporter</fullName>
    </submittedName>
</protein>
<dbReference type="PANTHER" id="PTHR43394">
    <property type="entry name" value="ATP-DEPENDENT PERMEASE MDL1, MITOCHONDRIAL"/>
    <property type="match status" value="1"/>
</dbReference>
<dbReference type="SUPFAM" id="SSF52540">
    <property type="entry name" value="P-loop containing nucleoside triphosphate hydrolases"/>
    <property type="match status" value="1"/>
</dbReference>
<evidence type="ECO:0000256" key="7">
    <source>
        <dbReference type="ARBA" id="ARBA00022989"/>
    </source>
</evidence>
<dbReference type="InterPro" id="IPR003593">
    <property type="entry name" value="AAA+_ATPase"/>
</dbReference>